<keyword evidence="2" id="KW-1133">Transmembrane helix</keyword>
<keyword evidence="2" id="KW-0812">Transmembrane</keyword>
<accession>A0AAV3RY99</accession>
<keyword evidence="4" id="KW-1185">Reference proteome</keyword>
<name>A0AAV3RY99_LITER</name>
<protein>
    <submittedName>
        <fullName evidence="3">Uncharacterized protein</fullName>
    </submittedName>
</protein>
<feature type="compositionally biased region" description="Basic and acidic residues" evidence="1">
    <location>
        <begin position="58"/>
        <end position="74"/>
    </location>
</feature>
<keyword evidence="2" id="KW-0472">Membrane</keyword>
<comment type="caution">
    <text evidence="3">The sequence shown here is derived from an EMBL/GenBank/DDBJ whole genome shotgun (WGS) entry which is preliminary data.</text>
</comment>
<gene>
    <name evidence="3" type="ORF">LIER_33672</name>
</gene>
<evidence type="ECO:0000256" key="1">
    <source>
        <dbReference type="SAM" id="MobiDB-lite"/>
    </source>
</evidence>
<dbReference type="EMBL" id="BAABME010013643">
    <property type="protein sequence ID" value="GAA0186384.1"/>
    <property type="molecule type" value="Genomic_DNA"/>
</dbReference>
<feature type="transmembrane region" description="Helical" evidence="2">
    <location>
        <begin position="30"/>
        <end position="50"/>
    </location>
</feature>
<sequence>MIFFTGSPKGSSWQPVMTADTTTSSYWFNWRVLLSTLWLLMSLVFAAYLISKDEKLRYGQDSEQNGSRETEKDPSGILTI</sequence>
<dbReference type="AlphaFoldDB" id="A0AAV3RY99"/>
<feature type="region of interest" description="Disordered" evidence="1">
    <location>
        <begin position="58"/>
        <end position="80"/>
    </location>
</feature>
<evidence type="ECO:0000256" key="2">
    <source>
        <dbReference type="SAM" id="Phobius"/>
    </source>
</evidence>
<reference evidence="3 4" key="1">
    <citation type="submission" date="2024-01" db="EMBL/GenBank/DDBJ databases">
        <title>The complete chloroplast genome sequence of Lithospermum erythrorhizon: insights into the phylogenetic relationship among Boraginaceae species and the maternal lineages of purple gromwells.</title>
        <authorList>
            <person name="Okada T."/>
            <person name="Watanabe K."/>
        </authorList>
    </citation>
    <scope>NUCLEOTIDE SEQUENCE [LARGE SCALE GENOMIC DNA]</scope>
</reference>
<evidence type="ECO:0000313" key="4">
    <source>
        <dbReference type="Proteomes" id="UP001454036"/>
    </source>
</evidence>
<proteinExistence type="predicted"/>
<evidence type="ECO:0000313" key="3">
    <source>
        <dbReference type="EMBL" id="GAA0186384.1"/>
    </source>
</evidence>
<dbReference type="Proteomes" id="UP001454036">
    <property type="component" value="Unassembled WGS sequence"/>
</dbReference>
<organism evidence="3 4">
    <name type="scientific">Lithospermum erythrorhizon</name>
    <name type="common">Purple gromwell</name>
    <name type="synonym">Lithospermum officinale var. erythrorhizon</name>
    <dbReference type="NCBI Taxonomy" id="34254"/>
    <lineage>
        <taxon>Eukaryota</taxon>
        <taxon>Viridiplantae</taxon>
        <taxon>Streptophyta</taxon>
        <taxon>Embryophyta</taxon>
        <taxon>Tracheophyta</taxon>
        <taxon>Spermatophyta</taxon>
        <taxon>Magnoliopsida</taxon>
        <taxon>eudicotyledons</taxon>
        <taxon>Gunneridae</taxon>
        <taxon>Pentapetalae</taxon>
        <taxon>asterids</taxon>
        <taxon>lamiids</taxon>
        <taxon>Boraginales</taxon>
        <taxon>Boraginaceae</taxon>
        <taxon>Boraginoideae</taxon>
        <taxon>Lithospermeae</taxon>
        <taxon>Lithospermum</taxon>
    </lineage>
</organism>